<gene>
    <name evidence="3" type="ORF">ALO71_00711</name>
</gene>
<evidence type="ECO:0000259" key="2">
    <source>
        <dbReference type="PROSITE" id="PS51123"/>
    </source>
</evidence>
<dbReference type="Gene3D" id="3.30.1330.60">
    <property type="entry name" value="OmpA-like domain"/>
    <property type="match status" value="1"/>
</dbReference>
<protein>
    <submittedName>
        <fullName evidence="3">OmpA family protein</fullName>
    </submittedName>
</protein>
<name>A0A0P9QDK5_PSEA0</name>
<feature type="domain" description="OmpA-like" evidence="2">
    <location>
        <begin position="1"/>
        <end position="44"/>
    </location>
</feature>
<sequence length="51" mass="5700">MDLGVDEKRIHVEGYGQQFPVNANASERGRAQNRRVEIVFSDEKGQLGAAR</sequence>
<dbReference type="EMBL" id="LJQG01000068">
    <property type="protein sequence ID" value="KPX22490.1"/>
    <property type="molecule type" value="Genomic_DNA"/>
</dbReference>
<dbReference type="SUPFAM" id="SSF103088">
    <property type="entry name" value="OmpA-like"/>
    <property type="match status" value="1"/>
</dbReference>
<dbReference type="PRINTS" id="PR01023">
    <property type="entry name" value="NAFLGMOTY"/>
</dbReference>
<dbReference type="GO" id="GO:0016020">
    <property type="term" value="C:membrane"/>
    <property type="evidence" value="ECO:0007669"/>
    <property type="project" value="UniProtKB-UniRule"/>
</dbReference>
<evidence type="ECO:0000256" key="1">
    <source>
        <dbReference type="PROSITE-ProRule" id="PRU00473"/>
    </source>
</evidence>
<dbReference type="PATRIC" id="fig|235272.12.peg.955"/>
<organism evidence="3 4">
    <name type="scientific">Pseudomonas amygdali pv. dendropanacis</name>
    <dbReference type="NCBI Taxonomy" id="235272"/>
    <lineage>
        <taxon>Bacteria</taxon>
        <taxon>Pseudomonadati</taxon>
        <taxon>Pseudomonadota</taxon>
        <taxon>Gammaproteobacteria</taxon>
        <taxon>Pseudomonadales</taxon>
        <taxon>Pseudomonadaceae</taxon>
        <taxon>Pseudomonas</taxon>
        <taxon>Pseudomonas amygdali</taxon>
    </lineage>
</organism>
<accession>A0A0P9QDK5</accession>
<dbReference type="AlphaFoldDB" id="A0A0P9QDK5"/>
<evidence type="ECO:0000313" key="3">
    <source>
        <dbReference type="EMBL" id="KPX22490.1"/>
    </source>
</evidence>
<proteinExistence type="predicted"/>
<dbReference type="InterPro" id="IPR006665">
    <property type="entry name" value="OmpA-like"/>
</dbReference>
<dbReference type="InterPro" id="IPR036737">
    <property type="entry name" value="OmpA-like_sf"/>
</dbReference>
<dbReference type="PROSITE" id="PS51123">
    <property type="entry name" value="OMPA_2"/>
    <property type="match status" value="1"/>
</dbReference>
<keyword evidence="1" id="KW-0472">Membrane</keyword>
<evidence type="ECO:0000313" key="4">
    <source>
        <dbReference type="Proteomes" id="UP000050346"/>
    </source>
</evidence>
<dbReference type="Proteomes" id="UP000050346">
    <property type="component" value="Unassembled WGS sequence"/>
</dbReference>
<comment type="caution">
    <text evidence="3">The sequence shown here is derived from an EMBL/GenBank/DDBJ whole genome shotgun (WGS) entry which is preliminary data.</text>
</comment>
<reference evidence="3 4" key="1">
    <citation type="submission" date="2015-09" db="EMBL/GenBank/DDBJ databases">
        <title>Genome announcement of multiple Pseudomonas syringae strains.</title>
        <authorList>
            <person name="Thakur S."/>
            <person name="Wang P.W."/>
            <person name="Gong Y."/>
            <person name="Weir B.S."/>
            <person name="Guttman D.S."/>
        </authorList>
    </citation>
    <scope>NUCLEOTIDE SEQUENCE [LARGE SCALE GENOMIC DNA]</scope>
    <source>
        <strain evidence="3 4">ICMP9150</strain>
    </source>
</reference>